<reference evidence="8" key="1">
    <citation type="journal article" date="2020" name="mSystems">
        <title>Genome- and Community-Level Interaction Insights into Carbon Utilization and Element Cycling Functions of Hydrothermarchaeota in Hydrothermal Sediment.</title>
        <authorList>
            <person name="Zhou Z."/>
            <person name="Liu Y."/>
            <person name="Xu W."/>
            <person name="Pan J."/>
            <person name="Luo Z.H."/>
            <person name="Li M."/>
        </authorList>
    </citation>
    <scope>NUCLEOTIDE SEQUENCE [LARGE SCALE GENOMIC DNA]</scope>
    <source>
        <strain evidence="8">SpSt-508</strain>
    </source>
</reference>
<dbReference type="Gene3D" id="1.20.120.80">
    <property type="entry name" value="Cytochrome c oxidase, subunit III, four-helix bundle"/>
    <property type="match status" value="2"/>
</dbReference>
<feature type="transmembrane region" description="Helical" evidence="6">
    <location>
        <begin position="333"/>
        <end position="351"/>
    </location>
</feature>
<dbReference type="PANTHER" id="PTHR11403">
    <property type="entry name" value="CYTOCHROME C OXIDASE SUBUNIT III"/>
    <property type="match status" value="1"/>
</dbReference>
<dbReference type="PROSITE" id="PS50253">
    <property type="entry name" value="COX3"/>
    <property type="match status" value="1"/>
</dbReference>
<dbReference type="AlphaFoldDB" id="A0A7C4LKG3"/>
<comment type="similarity">
    <text evidence="2">Belongs to the cytochrome c oxidase subunit 3 family.</text>
</comment>
<evidence type="ECO:0000256" key="5">
    <source>
        <dbReference type="ARBA" id="ARBA00023136"/>
    </source>
</evidence>
<dbReference type="InterPro" id="IPR000298">
    <property type="entry name" value="Cyt_c_oxidase-like_su3"/>
</dbReference>
<dbReference type="SUPFAM" id="SSF81452">
    <property type="entry name" value="Cytochrome c oxidase subunit III-like"/>
    <property type="match status" value="2"/>
</dbReference>
<feature type="transmembrane region" description="Helical" evidence="6">
    <location>
        <begin position="63"/>
        <end position="83"/>
    </location>
</feature>
<sequence>MSHGHAAAPALRMGIPIPNSKLAMWLFLGTEIMFFTAFIATYIVMRLGSPGWPTDVNITHIRIWAGGLNTFVLIFSSFMVVVAHDAMLQQQFARARAAMWITLLCGIFFLGIKSIEYYGKIDYDILPGHIPESDRQAMDKLVHHLGAAVDRQLLALFPDISKREDQLAALDERIGKLAGQAGRELEQAQAVRAFYDAYVNIKEHVRNQVSFAVPLEQLDKLRLDPAANPPKLELGEFPSHHGGEGAAHAADPHSLVGEFQRLQADPRIGPLLGHFKIERIRPILYGNLFASNYFLMTGFHALHVIVGLILFGFALARNPLTVNDAVFVENIGLYWHFVDLVWIFLFPLIYIV</sequence>
<evidence type="ECO:0000259" key="7">
    <source>
        <dbReference type="PROSITE" id="PS50253"/>
    </source>
</evidence>
<evidence type="ECO:0000256" key="6">
    <source>
        <dbReference type="SAM" id="Phobius"/>
    </source>
</evidence>
<dbReference type="EMBL" id="DSVQ01000003">
    <property type="protein sequence ID" value="HGT37839.1"/>
    <property type="molecule type" value="Genomic_DNA"/>
</dbReference>
<evidence type="ECO:0000313" key="8">
    <source>
        <dbReference type="EMBL" id="HGT37839.1"/>
    </source>
</evidence>
<evidence type="ECO:0000256" key="2">
    <source>
        <dbReference type="ARBA" id="ARBA00010581"/>
    </source>
</evidence>
<feature type="domain" description="Heme-copper oxidase subunit III family profile" evidence="7">
    <location>
        <begin position="21"/>
        <end position="352"/>
    </location>
</feature>
<keyword evidence="5 6" id="KW-0472">Membrane</keyword>
<dbReference type="GO" id="GO:0004129">
    <property type="term" value="F:cytochrome-c oxidase activity"/>
    <property type="evidence" value="ECO:0007669"/>
    <property type="project" value="InterPro"/>
</dbReference>
<dbReference type="InterPro" id="IPR013833">
    <property type="entry name" value="Cyt_c_oxidase_su3_a-hlx"/>
</dbReference>
<feature type="transmembrane region" description="Helical" evidence="6">
    <location>
        <begin position="95"/>
        <end position="112"/>
    </location>
</feature>
<organism evidence="8">
    <name type="scientific">Schlesneria paludicola</name>
    <dbReference type="NCBI Taxonomy" id="360056"/>
    <lineage>
        <taxon>Bacteria</taxon>
        <taxon>Pseudomonadati</taxon>
        <taxon>Planctomycetota</taxon>
        <taxon>Planctomycetia</taxon>
        <taxon>Planctomycetales</taxon>
        <taxon>Planctomycetaceae</taxon>
        <taxon>Schlesneria</taxon>
    </lineage>
</organism>
<dbReference type="GO" id="GO:0016020">
    <property type="term" value="C:membrane"/>
    <property type="evidence" value="ECO:0007669"/>
    <property type="project" value="UniProtKB-SubCell"/>
</dbReference>
<comment type="subcellular location">
    <subcellularLocation>
        <location evidence="1">Membrane</location>
        <topology evidence="1">Multi-pass membrane protein</topology>
    </subcellularLocation>
</comment>
<keyword evidence="3 6" id="KW-0812">Transmembrane</keyword>
<keyword evidence="4 6" id="KW-1133">Transmembrane helix</keyword>
<comment type="caution">
    <text evidence="8">The sequence shown here is derived from an EMBL/GenBank/DDBJ whole genome shotgun (WGS) entry which is preliminary data.</text>
</comment>
<evidence type="ECO:0000256" key="3">
    <source>
        <dbReference type="ARBA" id="ARBA00022692"/>
    </source>
</evidence>
<evidence type="ECO:0000256" key="4">
    <source>
        <dbReference type="ARBA" id="ARBA00022989"/>
    </source>
</evidence>
<feature type="transmembrane region" description="Helical" evidence="6">
    <location>
        <begin position="22"/>
        <end position="43"/>
    </location>
</feature>
<protein>
    <submittedName>
        <fullName evidence="8">Heme-copper oxidase subunit III</fullName>
    </submittedName>
</protein>
<dbReference type="Pfam" id="PF00510">
    <property type="entry name" value="COX3"/>
    <property type="match status" value="2"/>
</dbReference>
<dbReference type="GO" id="GO:0019646">
    <property type="term" value="P:aerobic electron transport chain"/>
    <property type="evidence" value="ECO:0007669"/>
    <property type="project" value="InterPro"/>
</dbReference>
<proteinExistence type="inferred from homology"/>
<feature type="transmembrane region" description="Helical" evidence="6">
    <location>
        <begin position="293"/>
        <end position="313"/>
    </location>
</feature>
<dbReference type="InterPro" id="IPR035973">
    <property type="entry name" value="Cyt_c_oxidase_su3-like_sf"/>
</dbReference>
<name>A0A7C4LKG3_9PLAN</name>
<evidence type="ECO:0000256" key="1">
    <source>
        <dbReference type="ARBA" id="ARBA00004141"/>
    </source>
</evidence>
<dbReference type="CDD" id="cd00386">
    <property type="entry name" value="Heme_Cu_Oxidase_III_like"/>
    <property type="match status" value="1"/>
</dbReference>
<dbReference type="PANTHER" id="PTHR11403:SF6">
    <property type="entry name" value="NITRIC OXIDE REDUCTASE SUBUNIT E"/>
    <property type="match status" value="1"/>
</dbReference>
<dbReference type="InterPro" id="IPR024791">
    <property type="entry name" value="Cyt_c/ubiquinol_Oxase_su3"/>
</dbReference>
<gene>
    <name evidence="8" type="ORF">ENS64_01010</name>
</gene>
<accession>A0A7C4LKG3</accession>